<organism evidence="2 3">
    <name type="scientific">Terrimonas ginsenosidimutans</name>
    <dbReference type="NCBI Taxonomy" id="2908004"/>
    <lineage>
        <taxon>Bacteria</taxon>
        <taxon>Pseudomonadati</taxon>
        <taxon>Bacteroidota</taxon>
        <taxon>Chitinophagia</taxon>
        <taxon>Chitinophagales</taxon>
        <taxon>Chitinophagaceae</taxon>
        <taxon>Terrimonas</taxon>
    </lineage>
</organism>
<accession>A0ABS9KZC6</accession>
<protein>
    <submittedName>
        <fullName evidence="2">DUF1543 domain-containing protein</fullName>
    </submittedName>
</protein>
<dbReference type="Proteomes" id="UP001165367">
    <property type="component" value="Unassembled WGS sequence"/>
</dbReference>
<dbReference type="EMBL" id="JAKLTR010000022">
    <property type="protein sequence ID" value="MCG2617574.1"/>
    <property type="molecule type" value="Genomic_DNA"/>
</dbReference>
<gene>
    <name evidence="2" type="ORF">LZZ85_24960</name>
</gene>
<reference evidence="2" key="1">
    <citation type="submission" date="2022-01" db="EMBL/GenBank/DDBJ databases">
        <authorList>
            <person name="Jo J.-H."/>
            <person name="Im W.-T."/>
        </authorList>
    </citation>
    <scope>NUCLEOTIDE SEQUENCE</scope>
    <source>
        <strain evidence="2">NA20</strain>
    </source>
</reference>
<dbReference type="Pfam" id="PF07566">
    <property type="entry name" value="DUF1543"/>
    <property type="match status" value="1"/>
</dbReference>
<evidence type="ECO:0000259" key="1">
    <source>
        <dbReference type="Pfam" id="PF07566"/>
    </source>
</evidence>
<proteinExistence type="predicted"/>
<evidence type="ECO:0000313" key="3">
    <source>
        <dbReference type="Proteomes" id="UP001165367"/>
    </source>
</evidence>
<dbReference type="Gene3D" id="3.10.20.10">
    <property type="match status" value="2"/>
</dbReference>
<name>A0ABS9KZC6_9BACT</name>
<feature type="domain" description="DUF1543" evidence="1">
    <location>
        <begin position="18"/>
        <end position="68"/>
    </location>
</feature>
<sequence>MQEFKLYMLLLGAKPPGRHTEQHDIFFTISTSLKECVPGIRQFWPEGGRTTHIDAWRNVNFIGGFTLNIVSREEKNDKKNYATLFFVNLGGYKANEFEEFHYKLIIAAPDKDTAIRQAKKSAFFRHNDSPHVDDKYGIDVDDIFNVEDILPDEIRARYAIQLTPSAEAQEDEIHLGYFKLDNLDNLG</sequence>
<keyword evidence="3" id="KW-1185">Reference proteome</keyword>
<dbReference type="InterPro" id="IPR011440">
    <property type="entry name" value="DUF1543"/>
</dbReference>
<dbReference type="RefSeq" id="WP_237876357.1">
    <property type="nucleotide sequence ID" value="NZ_JAKLTR010000022.1"/>
</dbReference>
<comment type="caution">
    <text evidence="2">The sequence shown here is derived from an EMBL/GenBank/DDBJ whole genome shotgun (WGS) entry which is preliminary data.</text>
</comment>
<evidence type="ECO:0000313" key="2">
    <source>
        <dbReference type="EMBL" id="MCG2617574.1"/>
    </source>
</evidence>